<keyword evidence="3" id="KW-1185">Reference proteome</keyword>
<dbReference type="GO" id="GO:0004029">
    <property type="term" value="F:aldehyde dehydrogenase (NAD+) activity"/>
    <property type="evidence" value="ECO:0007669"/>
    <property type="project" value="TreeGrafter"/>
</dbReference>
<dbReference type="InterPro" id="IPR036291">
    <property type="entry name" value="NAD(P)-bd_dom_sf"/>
</dbReference>
<sequence length="296" mass="33579">MRKKRLLIIGCGDVVRRALPWLSQRFQLFALVRSIEQPALRAAGVHLLHGDLDDRTSLKRLAGLADYVLHSAPPSAEHPEDLRTVRLCQALGRPRRKGMVSHPPRHAVYISTSGIYGDCQGARIDETHPAEPESARAKRRVSAERTLRRWAQRQSIQLAILRAPGIYAEDRLPLERLLRGTPVLHQAEDSFSNHIHADDLAKICCLALFRGRPLRSYNASDDCPVKMGDWFDALANTYQLPLPQRICRQEAPALVGTSLWSFMRESRQLDNQRMKTELRVRLKHPCALDFVKNEGV</sequence>
<dbReference type="InterPro" id="IPR001509">
    <property type="entry name" value="Epimerase_deHydtase"/>
</dbReference>
<dbReference type="Pfam" id="PF01370">
    <property type="entry name" value="Epimerase"/>
    <property type="match status" value="1"/>
</dbReference>
<dbReference type="PANTHER" id="PTHR48079:SF6">
    <property type="entry name" value="NAD(P)-BINDING DOMAIN-CONTAINING PROTEIN-RELATED"/>
    <property type="match status" value="1"/>
</dbReference>
<evidence type="ECO:0000313" key="2">
    <source>
        <dbReference type="EMBL" id="MBE9610074.1"/>
    </source>
</evidence>
<dbReference type="Gene3D" id="3.40.50.720">
    <property type="entry name" value="NAD(P)-binding Rossmann-like Domain"/>
    <property type="match status" value="1"/>
</dbReference>
<protein>
    <submittedName>
        <fullName evidence="2">NAD-dependent epimerase/dehydratase family protein</fullName>
    </submittedName>
</protein>
<feature type="domain" description="NAD-dependent epimerase/dehydratase" evidence="1">
    <location>
        <begin position="33"/>
        <end position="218"/>
    </location>
</feature>
<gene>
    <name evidence="2" type="ORF">INR99_12055</name>
</gene>
<proteinExistence type="predicted"/>
<dbReference type="Proteomes" id="UP000604481">
    <property type="component" value="Unassembled WGS sequence"/>
</dbReference>
<comment type="caution">
    <text evidence="2">The sequence shown here is derived from an EMBL/GenBank/DDBJ whole genome shotgun (WGS) entry which is preliminary data.</text>
</comment>
<name>A0A8J7KFL0_9NEIS</name>
<dbReference type="AlphaFoldDB" id="A0A8J7KFL0"/>
<organism evidence="2 3">
    <name type="scientific">Chitinilyticum piscinae</name>
    <dbReference type="NCBI Taxonomy" id="2866724"/>
    <lineage>
        <taxon>Bacteria</taxon>
        <taxon>Pseudomonadati</taxon>
        <taxon>Pseudomonadota</taxon>
        <taxon>Betaproteobacteria</taxon>
        <taxon>Neisseriales</taxon>
        <taxon>Chitinibacteraceae</taxon>
        <taxon>Chitinilyticum</taxon>
    </lineage>
</organism>
<dbReference type="EMBL" id="JADFUA010000007">
    <property type="protein sequence ID" value="MBE9610074.1"/>
    <property type="molecule type" value="Genomic_DNA"/>
</dbReference>
<evidence type="ECO:0000259" key="1">
    <source>
        <dbReference type="Pfam" id="PF01370"/>
    </source>
</evidence>
<accession>A0A8J7KFL0</accession>
<dbReference type="InterPro" id="IPR051783">
    <property type="entry name" value="NAD(P)-dependent_oxidoreduct"/>
</dbReference>
<dbReference type="GO" id="GO:0005737">
    <property type="term" value="C:cytoplasm"/>
    <property type="evidence" value="ECO:0007669"/>
    <property type="project" value="TreeGrafter"/>
</dbReference>
<evidence type="ECO:0000313" key="3">
    <source>
        <dbReference type="Proteomes" id="UP000604481"/>
    </source>
</evidence>
<dbReference type="PANTHER" id="PTHR48079">
    <property type="entry name" value="PROTEIN YEEZ"/>
    <property type="match status" value="1"/>
</dbReference>
<dbReference type="RefSeq" id="WP_194116603.1">
    <property type="nucleotide sequence ID" value="NZ_JADFUA010000007.1"/>
</dbReference>
<reference evidence="2 3" key="1">
    <citation type="submission" date="2020-10" db="EMBL/GenBank/DDBJ databases">
        <title>The genome sequence of Chitinilyticum litopenaei 4Y14.</title>
        <authorList>
            <person name="Liu Y."/>
        </authorList>
    </citation>
    <scope>NUCLEOTIDE SEQUENCE [LARGE SCALE GENOMIC DNA]</scope>
    <source>
        <strain evidence="2 3">4Y14</strain>
    </source>
</reference>
<dbReference type="SUPFAM" id="SSF51735">
    <property type="entry name" value="NAD(P)-binding Rossmann-fold domains"/>
    <property type="match status" value="1"/>
</dbReference>